<dbReference type="Pfam" id="PF24494">
    <property type="entry name" value="DUF7587"/>
    <property type="match status" value="1"/>
</dbReference>
<proteinExistence type="predicted"/>
<evidence type="ECO:0000259" key="2">
    <source>
        <dbReference type="Pfam" id="PF24494"/>
    </source>
</evidence>
<name>A0A9Q9EH67_9PEZI</name>
<gene>
    <name evidence="3" type="ORF">Slin15195_G040190</name>
</gene>
<accession>A0A9Q9EH67</accession>
<dbReference type="EMBL" id="CP099420">
    <property type="protein sequence ID" value="USW50700.1"/>
    <property type="molecule type" value="Genomic_DNA"/>
</dbReference>
<sequence length="750" mass="84981">MSKRRRSISPTRDKIPEPKRRRSTQVTIINCTLTHSQICFPPIAEEESYPPQQFSSHWGKTLKDHIIQAGKKAPRFLFGVFTIDDLNHSATVVNGIIIPQFFIGAEYAPPMFRMSLQDVKDHNMWNFEGEWPTSVRRALWSTWDASLRSTVERAIQMSKGQCVSVVVLDTKRLGPNNVVLRDTDKYLVEHEESKPFPGDGWYFIFGPILPHAFSMIPLAALATPVPHEELLNKLRQSNSGPSLALTDIFDTRENPLITDFDDELIMATKFGRLFGGHFALPVACMAIGCLARHPDLQIIWLEQDSHLRSLTASNFKDFAVPVSWLKDLSITREKASLLAVPDARRGMRLLRDIVKCRRQPRQTKKAVADITSMLTRFNLGMQFGVLEGASCESSTFCTPGPSQPESEESEEEIDDVEDDLLKGSPIDDSLPPLQRQLLKAQSYTPRYLFRAWNNTDRMSGGHPGLNTTTAITPRAFLHRLASATTSIYDIPESELRRMCITHLRTGKDPQFMTHSSSWTASIQVAFHFARGSPDTCYISIIDTKELRDSNAIMHVPSLEFLIGEWNYEWEYLAHGIVSGSALKAVPLRAFKAAGIPTVAYDFTIPMRLYDAYQLGHWRAIEKSARITIAELEGAKQVASLYGEKFGTPVLLAILTLKQRSRDFWRSRYELESALPLFVETTKDFVVPAELYADASILTDIVYTTEYENVERMIRMLRELVNWRHGKGARGRKMVAPWKEVKVEEGDMEVP</sequence>
<feature type="region of interest" description="Disordered" evidence="1">
    <location>
        <begin position="394"/>
        <end position="416"/>
    </location>
</feature>
<protein>
    <recommendedName>
        <fullName evidence="2">DUF7587 domain-containing protein</fullName>
    </recommendedName>
</protein>
<evidence type="ECO:0000313" key="3">
    <source>
        <dbReference type="EMBL" id="USW50700.1"/>
    </source>
</evidence>
<feature type="domain" description="DUF7587" evidence="2">
    <location>
        <begin position="444"/>
        <end position="558"/>
    </location>
</feature>
<evidence type="ECO:0000256" key="1">
    <source>
        <dbReference type="SAM" id="MobiDB-lite"/>
    </source>
</evidence>
<dbReference type="Proteomes" id="UP001056384">
    <property type="component" value="Chromosome 3"/>
</dbReference>
<feature type="region of interest" description="Disordered" evidence="1">
    <location>
        <begin position="1"/>
        <end position="23"/>
    </location>
</feature>
<reference evidence="3" key="1">
    <citation type="submission" date="2022-06" db="EMBL/GenBank/DDBJ databases">
        <title>Complete genome sequences of two strains of the flax pathogen Septoria linicola.</title>
        <authorList>
            <person name="Lapalu N."/>
            <person name="Simon A."/>
            <person name="Demenou B."/>
            <person name="Paumier D."/>
            <person name="Guillot M.-P."/>
            <person name="Gout L."/>
            <person name="Valade R."/>
        </authorList>
    </citation>
    <scope>NUCLEOTIDE SEQUENCE</scope>
    <source>
        <strain evidence="3">SE15195</strain>
    </source>
</reference>
<feature type="compositionally biased region" description="Acidic residues" evidence="1">
    <location>
        <begin position="405"/>
        <end position="416"/>
    </location>
</feature>
<dbReference type="InterPro" id="IPR056009">
    <property type="entry name" value="DUF7587"/>
</dbReference>
<keyword evidence="4" id="KW-1185">Reference proteome</keyword>
<organism evidence="3 4">
    <name type="scientific">Septoria linicola</name>
    <dbReference type="NCBI Taxonomy" id="215465"/>
    <lineage>
        <taxon>Eukaryota</taxon>
        <taxon>Fungi</taxon>
        <taxon>Dikarya</taxon>
        <taxon>Ascomycota</taxon>
        <taxon>Pezizomycotina</taxon>
        <taxon>Dothideomycetes</taxon>
        <taxon>Dothideomycetidae</taxon>
        <taxon>Mycosphaerellales</taxon>
        <taxon>Mycosphaerellaceae</taxon>
        <taxon>Septoria</taxon>
    </lineage>
</organism>
<evidence type="ECO:0000313" key="4">
    <source>
        <dbReference type="Proteomes" id="UP001056384"/>
    </source>
</evidence>
<dbReference type="AlphaFoldDB" id="A0A9Q9EH67"/>